<feature type="domain" description="HTH cro/C1-type" evidence="2">
    <location>
        <begin position="20"/>
        <end position="73"/>
    </location>
</feature>
<protein>
    <submittedName>
        <fullName evidence="3">Helix-turn-helix transcriptional regulator</fullName>
    </submittedName>
</protein>
<gene>
    <name evidence="3" type="ORF">R4F53_18440</name>
</gene>
<dbReference type="SUPFAM" id="SSF47413">
    <property type="entry name" value="lambda repressor-like DNA-binding domains"/>
    <property type="match status" value="1"/>
</dbReference>
<feature type="compositionally biased region" description="Pro residues" evidence="1">
    <location>
        <begin position="85"/>
        <end position="105"/>
    </location>
</feature>
<dbReference type="Proteomes" id="UP001187143">
    <property type="component" value="Unassembled WGS sequence"/>
</dbReference>
<dbReference type="SMART" id="SM00530">
    <property type="entry name" value="HTH_XRE"/>
    <property type="match status" value="1"/>
</dbReference>
<proteinExistence type="predicted"/>
<sequence>MTVDTESGPLYPDWSFGDRIRKARNLARMTQEEFAAAIQVKEGTLAAWETDRAHPRSRDIVEVAKRIEALTTIPTAWILGIEDGPPAPPPPGTTSWPTAPPPRPVPVRHLRSVIRTDPRSLETEVNDDVNDDALAYIRLAGAAGPSSDQPTGC</sequence>
<dbReference type="InterPro" id="IPR010982">
    <property type="entry name" value="Lambda_DNA-bd_dom_sf"/>
</dbReference>
<evidence type="ECO:0000256" key="1">
    <source>
        <dbReference type="SAM" id="MobiDB-lite"/>
    </source>
</evidence>
<comment type="caution">
    <text evidence="3">The sequence shown here is derived from an EMBL/GenBank/DDBJ whole genome shotgun (WGS) entry which is preliminary data.</text>
</comment>
<dbReference type="Gene3D" id="1.10.260.40">
    <property type="entry name" value="lambda repressor-like DNA-binding domains"/>
    <property type="match status" value="1"/>
</dbReference>
<dbReference type="RefSeq" id="WP_317731657.1">
    <property type="nucleotide sequence ID" value="NZ_JAWLLD010000021.1"/>
</dbReference>
<dbReference type="PROSITE" id="PS50943">
    <property type="entry name" value="HTH_CROC1"/>
    <property type="match status" value="1"/>
</dbReference>
<organism evidence="3 4">
    <name type="scientific">Mycobacterium intracellulare</name>
    <dbReference type="NCBI Taxonomy" id="1767"/>
    <lineage>
        <taxon>Bacteria</taxon>
        <taxon>Bacillati</taxon>
        <taxon>Actinomycetota</taxon>
        <taxon>Actinomycetes</taxon>
        <taxon>Mycobacteriales</taxon>
        <taxon>Mycobacteriaceae</taxon>
        <taxon>Mycobacterium</taxon>
        <taxon>Mycobacterium avium complex (MAC)</taxon>
    </lineage>
</organism>
<feature type="region of interest" description="Disordered" evidence="1">
    <location>
        <begin position="79"/>
        <end position="106"/>
    </location>
</feature>
<dbReference type="GO" id="GO:0003677">
    <property type="term" value="F:DNA binding"/>
    <property type="evidence" value="ECO:0007669"/>
    <property type="project" value="InterPro"/>
</dbReference>
<dbReference type="Pfam" id="PF01381">
    <property type="entry name" value="HTH_3"/>
    <property type="match status" value="1"/>
</dbReference>
<reference evidence="3" key="1">
    <citation type="submission" date="2023-10" db="EMBL/GenBank/DDBJ databases">
        <title>Characterization and genome sequence of Mycobacterium intracellulare ABSURDO, a novel pathogenic isolate with three colony morphotypes that vary in growth and acid-fastness.</title>
        <authorList>
            <person name="Jude B.A."/>
            <person name="Robinson R.T."/>
        </authorList>
    </citation>
    <scope>NUCLEOTIDE SEQUENCE</scope>
    <source>
        <strain evidence="3">ABSURDO Component B</strain>
    </source>
</reference>
<evidence type="ECO:0000259" key="2">
    <source>
        <dbReference type="PROSITE" id="PS50943"/>
    </source>
</evidence>
<dbReference type="EMBL" id="JAWLLD010000021">
    <property type="protein sequence ID" value="MDV7014271.1"/>
    <property type="molecule type" value="Genomic_DNA"/>
</dbReference>
<evidence type="ECO:0000313" key="3">
    <source>
        <dbReference type="EMBL" id="MDV7014271.1"/>
    </source>
</evidence>
<dbReference type="CDD" id="cd00093">
    <property type="entry name" value="HTH_XRE"/>
    <property type="match status" value="1"/>
</dbReference>
<evidence type="ECO:0000313" key="4">
    <source>
        <dbReference type="Proteomes" id="UP001187143"/>
    </source>
</evidence>
<dbReference type="InterPro" id="IPR001387">
    <property type="entry name" value="Cro/C1-type_HTH"/>
</dbReference>
<dbReference type="AlphaFoldDB" id="A0AAE4RJS7"/>
<accession>A0AAE4RJS7</accession>
<name>A0AAE4RJS7_MYCIT</name>